<comment type="subcellular location">
    <subcellularLocation>
        <location evidence="1">Cell membrane</location>
    </subcellularLocation>
</comment>
<keyword evidence="5 8" id="KW-1133">Transmembrane helix</keyword>
<keyword evidence="4" id="KW-0547">Nucleotide-binding</keyword>
<evidence type="ECO:0000256" key="8">
    <source>
        <dbReference type="SAM" id="Phobius"/>
    </source>
</evidence>
<dbReference type="EMBL" id="JBBYHS010000010">
    <property type="protein sequence ID" value="MEL1254319.1"/>
    <property type="molecule type" value="Genomic_DNA"/>
</dbReference>
<sequence length="392" mass="45194">MNLIEQSEDFVSNLLKDKLSNLYSYHNFNHTLTVVSAVKELSKKEKVNDEDKKALLVAAWFHDTGYIEGYDNHEKESSKIAEAFLKEKGESDDFINTVSNLILATVKDYIPKTHLEKIIKDADYAHLMETEYTTTCELLRLELKNTGVVNFTNSEWTKENLNFLLNKHRFYTDYALRKWQPLKEKNLILIQKKISKQELKAAAAIEAENKKKDKTEKPDRGIDTLFRVTLGNHTRLSGIADSKANILLSVNAIIISIALSSIIPKLDSPKNAHLVIPTFIMLMSSVITIIFAILSTRPKVTSGIFTRDDVEAKKVNLMFFGNFYKMPLEDYDWAMNEMMKDRDYLYSTMIKDLYYLGLVLQRKYNLLRIAYNFFMFGIIITVIAFVIAFKSI</sequence>
<evidence type="ECO:0000256" key="6">
    <source>
        <dbReference type="ARBA" id="ARBA00023118"/>
    </source>
</evidence>
<proteinExistence type="predicted"/>
<keyword evidence="6" id="KW-0051">Antiviral defense</keyword>
<evidence type="ECO:0000256" key="2">
    <source>
        <dbReference type="ARBA" id="ARBA00022475"/>
    </source>
</evidence>
<keyword evidence="3 8" id="KW-0812">Transmembrane</keyword>
<dbReference type="Proteomes" id="UP001485226">
    <property type="component" value="Unassembled WGS sequence"/>
</dbReference>
<reference evidence="10 11" key="1">
    <citation type="submission" date="2024-04" db="EMBL/GenBank/DDBJ databases">
        <title>Flavobacterium sp. DGU38 16S ribosomal RNA gene Genome sequencing and assembly.</title>
        <authorList>
            <person name="Park S."/>
        </authorList>
    </citation>
    <scope>NUCLEOTIDE SEQUENCE [LARGE SCALE GENOMIC DNA]</scope>
    <source>
        <strain evidence="10 11">DGU38</strain>
    </source>
</reference>
<feature type="transmembrane region" description="Helical" evidence="8">
    <location>
        <begin position="369"/>
        <end position="389"/>
    </location>
</feature>
<comment type="caution">
    <text evidence="10">The sequence shown here is derived from an EMBL/GenBank/DDBJ whole genome shotgun (WGS) entry which is preliminary data.</text>
</comment>
<feature type="transmembrane region" description="Helical" evidence="8">
    <location>
        <begin position="244"/>
        <end position="263"/>
    </location>
</feature>
<keyword evidence="2" id="KW-1003">Cell membrane</keyword>
<feature type="transmembrane region" description="Helical" evidence="8">
    <location>
        <begin position="275"/>
        <end position="294"/>
    </location>
</feature>
<dbReference type="SUPFAM" id="SSF109604">
    <property type="entry name" value="HD-domain/PDEase-like"/>
    <property type="match status" value="1"/>
</dbReference>
<dbReference type="Pfam" id="PF18967">
    <property type="entry name" value="PycTM"/>
    <property type="match status" value="1"/>
</dbReference>
<dbReference type="InterPro" id="IPR003607">
    <property type="entry name" value="HD/PDEase_dom"/>
</dbReference>
<dbReference type="Gene3D" id="1.10.3210.10">
    <property type="entry name" value="Hypothetical protein af1432"/>
    <property type="match status" value="1"/>
</dbReference>
<evidence type="ECO:0000256" key="5">
    <source>
        <dbReference type="ARBA" id="ARBA00022989"/>
    </source>
</evidence>
<keyword evidence="11" id="KW-1185">Reference proteome</keyword>
<protein>
    <submittedName>
        <fullName evidence="10">Pycsar system effector family protein</fullName>
    </submittedName>
</protein>
<dbReference type="Pfam" id="PF01966">
    <property type="entry name" value="HD"/>
    <property type="match status" value="1"/>
</dbReference>
<evidence type="ECO:0000259" key="9">
    <source>
        <dbReference type="SMART" id="SM00471"/>
    </source>
</evidence>
<keyword evidence="7 8" id="KW-0472">Membrane</keyword>
<gene>
    <name evidence="10" type="ORF">AAEO57_11070</name>
</gene>
<evidence type="ECO:0000313" key="10">
    <source>
        <dbReference type="EMBL" id="MEL1254319.1"/>
    </source>
</evidence>
<dbReference type="RefSeq" id="WP_341692535.1">
    <property type="nucleotide sequence ID" value="NZ_JBBYHS010000010.1"/>
</dbReference>
<dbReference type="CDD" id="cd00077">
    <property type="entry name" value="HDc"/>
    <property type="match status" value="1"/>
</dbReference>
<organism evidence="10 11">
    <name type="scientific">Flavobacterium calami</name>
    <dbReference type="NCBI Taxonomy" id="3139144"/>
    <lineage>
        <taxon>Bacteria</taxon>
        <taxon>Pseudomonadati</taxon>
        <taxon>Bacteroidota</taxon>
        <taxon>Flavobacteriia</taxon>
        <taxon>Flavobacteriales</taxon>
        <taxon>Flavobacteriaceae</taxon>
        <taxon>Flavobacterium</taxon>
    </lineage>
</organism>
<dbReference type="InterPro" id="IPR006674">
    <property type="entry name" value="HD_domain"/>
</dbReference>
<name>A0ABU9IQQ5_9FLAO</name>
<evidence type="ECO:0000313" key="11">
    <source>
        <dbReference type="Proteomes" id="UP001485226"/>
    </source>
</evidence>
<dbReference type="SMART" id="SM00471">
    <property type="entry name" value="HDc"/>
    <property type="match status" value="1"/>
</dbReference>
<evidence type="ECO:0000256" key="7">
    <source>
        <dbReference type="ARBA" id="ARBA00023136"/>
    </source>
</evidence>
<evidence type="ECO:0000256" key="1">
    <source>
        <dbReference type="ARBA" id="ARBA00004236"/>
    </source>
</evidence>
<feature type="domain" description="HD/PDEase" evidence="9">
    <location>
        <begin position="23"/>
        <end position="137"/>
    </location>
</feature>
<accession>A0ABU9IQQ5</accession>
<evidence type="ECO:0000256" key="4">
    <source>
        <dbReference type="ARBA" id="ARBA00022741"/>
    </source>
</evidence>
<dbReference type="InterPro" id="IPR043760">
    <property type="entry name" value="PycTM_dom"/>
</dbReference>
<evidence type="ECO:0000256" key="3">
    <source>
        <dbReference type="ARBA" id="ARBA00022692"/>
    </source>
</evidence>